<dbReference type="RefSeq" id="WP_203836964.1">
    <property type="nucleotide sequence ID" value="NZ_BAAATV010000006.1"/>
</dbReference>
<gene>
    <name evidence="1" type="ORF">Ahu01nite_028610</name>
</gene>
<name>A0ABQ3ZMF2_9ACTN</name>
<keyword evidence="2" id="KW-1185">Reference proteome</keyword>
<evidence type="ECO:0000313" key="1">
    <source>
        <dbReference type="EMBL" id="GIE19759.1"/>
    </source>
</evidence>
<organism evidence="1 2">
    <name type="scientific">Winogradskya humida</name>
    <dbReference type="NCBI Taxonomy" id="113566"/>
    <lineage>
        <taxon>Bacteria</taxon>
        <taxon>Bacillati</taxon>
        <taxon>Actinomycetota</taxon>
        <taxon>Actinomycetes</taxon>
        <taxon>Micromonosporales</taxon>
        <taxon>Micromonosporaceae</taxon>
        <taxon>Winogradskya</taxon>
    </lineage>
</organism>
<accession>A0ABQ3ZMF2</accession>
<protein>
    <recommendedName>
        <fullName evidence="3">Preprotein translocase subunit SecB</fullName>
    </recommendedName>
</protein>
<dbReference type="EMBL" id="BOMN01000032">
    <property type="protein sequence ID" value="GIE19759.1"/>
    <property type="molecule type" value="Genomic_DNA"/>
</dbReference>
<reference evidence="1 2" key="1">
    <citation type="submission" date="2021-01" db="EMBL/GenBank/DDBJ databases">
        <title>Whole genome shotgun sequence of Actinoplanes humidus NBRC 14915.</title>
        <authorList>
            <person name="Komaki H."/>
            <person name="Tamura T."/>
        </authorList>
    </citation>
    <scope>NUCLEOTIDE SEQUENCE [LARGE SCALE GENOMIC DNA]</scope>
    <source>
        <strain evidence="1 2">NBRC 14915</strain>
    </source>
</reference>
<evidence type="ECO:0000313" key="2">
    <source>
        <dbReference type="Proteomes" id="UP000603200"/>
    </source>
</evidence>
<sequence>MSGRTVNDLKTLQSLLELTTVRIYELAAKRKDGFGLEDLAADSDHSNLEVSIDFETDSLTFRCRIEMNGRGALFAVDVAAIFALSEEIEEPPAGLMDEFSRNAGLPIVTSYIRVHIQQLARQLGVAIPVLKHYWPHEYDEVAATHPAEVTAVEA</sequence>
<evidence type="ECO:0008006" key="3">
    <source>
        <dbReference type="Google" id="ProtNLM"/>
    </source>
</evidence>
<proteinExistence type="predicted"/>
<comment type="caution">
    <text evidence="1">The sequence shown here is derived from an EMBL/GenBank/DDBJ whole genome shotgun (WGS) entry which is preliminary data.</text>
</comment>
<dbReference type="Proteomes" id="UP000603200">
    <property type="component" value="Unassembled WGS sequence"/>
</dbReference>